<dbReference type="Proteomes" id="UP000294581">
    <property type="component" value="Unassembled WGS sequence"/>
</dbReference>
<protein>
    <submittedName>
        <fullName evidence="1">Uncharacterized protein</fullName>
    </submittedName>
</protein>
<dbReference type="AlphaFoldDB" id="A0A4R8L8E7"/>
<evidence type="ECO:0000313" key="1">
    <source>
        <dbReference type="EMBL" id="TDY38991.1"/>
    </source>
</evidence>
<accession>A0A4R8L8E7</accession>
<organism evidence="1 2">
    <name type="scientific">Alicyclobacillus sacchari</name>
    <dbReference type="NCBI Taxonomy" id="392010"/>
    <lineage>
        <taxon>Bacteria</taxon>
        <taxon>Bacillati</taxon>
        <taxon>Bacillota</taxon>
        <taxon>Bacilli</taxon>
        <taxon>Bacillales</taxon>
        <taxon>Alicyclobacillaceae</taxon>
        <taxon>Alicyclobacillus</taxon>
    </lineage>
</organism>
<dbReference type="EMBL" id="SORF01000027">
    <property type="protein sequence ID" value="TDY38991.1"/>
    <property type="molecule type" value="Genomic_DNA"/>
</dbReference>
<sequence>MILDGTLEKTYDYFRVGGYPVVPAMCVGNPFHRETYDHGVKQGRLITFRGQLPTTFRALDISKIKMQGRSMLDLLTTFYAMELRSNEFPLVAGAERKFPAALVDAYLLTSTLCYVETEDKNGVSGFFATKSPAIYEGMSDYRTVAQRKQKPNSFYAQLDLAYAELNSNVFDALKFSADRDGYKVTKCRLNLTKPNVTILPMYSIAAYIDSIIAGLMKHRVWVTYLDGNVESKVLTSLRSDALAYWLRTCDPRTVQQAQGAWQNPFLFGEITLPDLKSSYQHVTLRVLNIQDIQVLD</sequence>
<comment type="caution">
    <text evidence="1">The sequence shown here is derived from an EMBL/GenBank/DDBJ whole genome shotgun (WGS) entry which is preliminary data.</text>
</comment>
<name>A0A4R8L8E7_9BACL</name>
<gene>
    <name evidence="1" type="ORF">C7445_1274</name>
</gene>
<dbReference type="RefSeq" id="WP_284199744.1">
    <property type="nucleotide sequence ID" value="NZ_BSUS01000001.1"/>
</dbReference>
<reference evidence="1 2" key="1">
    <citation type="submission" date="2019-03" db="EMBL/GenBank/DDBJ databases">
        <title>Genomic Encyclopedia of Type Strains, Phase IV (KMG-IV): sequencing the most valuable type-strain genomes for metagenomic binning, comparative biology and taxonomic classification.</title>
        <authorList>
            <person name="Goeker M."/>
        </authorList>
    </citation>
    <scope>NUCLEOTIDE SEQUENCE [LARGE SCALE GENOMIC DNA]</scope>
    <source>
        <strain evidence="1 2">DSM 17974</strain>
    </source>
</reference>
<proteinExistence type="predicted"/>
<keyword evidence="2" id="KW-1185">Reference proteome</keyword>
<evidence type="ECO:0000313" key="2">
    <source>
        <dbReference type="Proteomes" id="UP000294581"/>
    </source>
</evidence>